<dbReference type="Pfam" id="PF02518">
    <property type="entry name" value="HATPase_c"/>
    <property type="match status" value="1"/>
</dbReference>
<evidence type="ECO:0000259" key="9">
    <source>
        <dbReference type="PROSITE" id="PS50109"/>
    </source>
</evidence>
<dbReference type="OrthoDB" id="9811889at2"/>
<feature type="domain" description="PAS" evidence="10">
    <location>
        <begin position="170"/>
        <end position="228"/>
    </location>
</feature>
<dbReference type="InterPro" id="IPR035965">
    <property type="entry name" value="PAS-like_dom_sf"/>
</dbReference>
<dbReference type="SMART" id="SM00091">
    <property type="entry name" value="PAS"/>
    <property type="match status" value="3"/>
</dbReference>
<dbReference type="PROSITE" id="PS50112">
    <property type="entry name" value="PAS"/>
    <property type="match status" value="3"/>
</dbReference>
<keyword evidence="8" id="KW-0843">Virulence</keyword>
<comment type="caution">
    <text evidence="12">The sequence shown here is derived from an EMBL/GenBank/DDBJ whole genome shotgun (WGS) entry which is preliminary data.</text>
</comment>
<dbReference type="SUPFAM" id="SSF55874">
    <property type="entry name" value="ATPase domain of HSP90 chaperone/DNA topoisomerase II/histidine kinase"/>
    <property type="match status" value="1"/>
</dbReference>
<evidence type="ECO:0000256" key="6">
    <source>
        <dbReference type="ARBA" id="ARBA00022777"/>
    </source>
</evidence>
<sequence>MDTSTDSRIKNDLNLEIDHSEKIKEHLEPILKMATEICDVPFSVVNLIDNNEQKTLATYGKWEDTEIAGIQSICEKLDTEQDVRVINNIRKNTELKMSLTERDLETIGFYAGAPLKSDSGSRVGSLCLFDSKPRDLTDTQKECLRALANETVLKLHYYELNNHLNEKERELKRQSIFLENSTDITFMVQPESGKIIDVNNDIEQALGYSPDNLLNTRFMDLVATEEKSVKAVNEWLTPENKIDGRYSVDLQFINKENIKRWFECNFTCENGVWYCSAKDVNEQKEAVSGVHKLKEKFQKVVDVATDLVYELDWESKDLAWGDELTDILGYPHEERFVDYDWWIDKIHPDDLERVVHDVSSTLEGECEKLKLVYRIKTYDGSYKYVMNHNYVDHNEDGTPVKIIGAIVDISDLKEAKDQVERREKLLEELAEQTSTAIWIRDHEGKHLYMNQNYRDLFDLGEQNVIGKTVHDLFDKETARQFNENDQKVMSSGESHLFEESVETKTGTRFYKTNIFPLNGSNVGGVSVDITEEMERRKKLQISVEEKETLLREIHHRVKNNLAVVSGILYLQYFKEEDKKLREKLLDSTNRIKTMATIHELLYQSLSFTNLKLDKNISRLINGITSSYEVSVDLDTTYDLEPIILNINQAVPLSLIINEVVTNVLKHAFEEGDSGTIAVSLFETDGEITLIIKDNGKGLPDDFNPKGREKSLGLELIESLAGQLHAEYSYSSLEQGAQFKLTFKKEDIKGVGSSL</sequence>
<evidence type="ECO:0000256" key="1">
    <source>
        <dbReference type="ARBA" id="ARBA00000085"/>
    </source>
</evidence>
<dbReference type="InterPro" id="IPR013656">
    <property type="entry name" value="PAS_4"/>
</dbReference>
<keyword evidence="13" id="KW-1185">Reference proteome</keyword>
<dbReference type="InterPro" id="IPR029016">
    <property type="entry name" value="GAF-like_dom_sf"/>
</dbReference>
<evidence type="ECO:0000256" key="5">
    <source>
        <dbReference type="ARBA" id="ARBA00022741"/>
    </source>
</evidence>
<dbReference type="Proteomes" id="UP000233398">
    <property type="component" value="Unassembled WGS sequence"/>
</dbReference>
<protein>
    <recommendedName>
        <fullName evidence="2">histidine kinase</fullName>
        <ecNumber evidence="2">2.7.13.3</ecNumber>
    </recommendedName>
</protein>
<evidence type="ECO:0000313" key="13">
    <source>
        <dbReference type="Proteomes" id="UP000233398"/>
    </source>
</evidence>
<evidence type="ECO:0000256" key="4">
    <source>
        <dbReference type="ARBA" id="ARBA00022679"/>
    </source>
</evidence>
<dbReference type="InterPro" id="IPR036890">
    <property type="entry name" value="HATPase_C_sf"/>
</dbReference>
<dbReference type="InterPro" id="IPR013655">
    <property type="entry name" value="PAS_fold_3"/>
</dbReference>
<evidence type="ECO:0000256" key="3">
    <source>
        <dbReference type="ARBA" id="ARBA00022553"/>
    </source>
</evidence>
<dbReference type="AlphaFoldDB" id="A0A2N0VLT6"/>
<comment type="catalytic activity">
    <reaction evidence="1">
        <text>ATP + protein L-histidine = ADP + protein N-phospho-L-histidine.</text>
        <dbReference type="EC" id="2.7.13.3"/>
    </reaction>
</comment>
<dbReference type="Gene3D" id="3.30.450.40">
    <property type="match status" value="1"/>
</dbReference>
<dbReference type="InterPro" id="IPR011495">
    <property type="entry name" value="Sig_transdc_His_kin_sub2_dim/P"/>
</dbReference>
<proteinExistence type="predicted"/>
<feature type="domain" description="PAC" evidence="11">
    <location>
        <begin position="369"/>
        <end position="421"/>
    </location>
</feature>
<evidence type="ECO:0000313" key="12">
    <source>
        <dbReference type="EMBL" id="PKD45167.1"/>
    </source>
</evidence>
<dbReference type="InterPro" id="IPR001610">
    <property type="entry name" value="PAC"/>
</dbReference>
<dbReference type="Gene3D" id="3.30.450.20">
    <property type="entry name" value="PAS domain"/>
    <property type="match status" value="3"/>
</dbReference>
<dbReference type="Gene3D" id="3.30.565.10">
    <property type="entry name" value="Histidine kinase-like ATPase, C-terminal domain"/>
    <property type="match status" value="1"/>
</dbReference>
<evidence type="ECO:0000256" key="2">
    <source>
        <dbReference type="ARBA" id="ARBA00012438"/>
    </source>
</evidence>
<dbReference type="SUPFAM" id="SSF55785">
    <property type="entry name" value="PYP-like sensor domain (PAS domain)"/>
    <property type="match status" value="3"/>
</dbReference>
<dbReference type="Pfam" id="PF07568">
    <property type="entry name" value="HisKA_2"/>
    <property type="match status" value="1"/>
</dbReference>
<dbReference type="GO" id="GO:0005524">
    <property type="term" value="F:ATP binding"/>
    <property type="evidence" value="ECO:0007669"/>
    <property type="project" value="UniProtKB-KW"/>
</dbReference>
<keyword evidence="3" id="KW-0597">Phosphoprotein</keyword>
<keyword evidence="7" id="KW-0067">ATP-binding</keyword>
<dbReference type="GO" id="GO:0004673">
    <property type="term" value="F:protein histidine kinase activity"/>
    <property type="evidence" value="ECO:0007669"/>
    <property type="project" value="UniProtKB-EC"/>
</dbReference>
<keyword evidence="4" id="KW-0808">Transferase</keyword>
<dbReference type="NCBIfam" id="TIGR00229">
    <property type="entry name" value="sensory_box"/>
    <property type="match status" value="3"/>
</dbReference>
<dbReference type="InterPro" id="IPR003594">
    <property type="entry name" value="HATPase_dom"/>
</dbReference>
<feature type="domain" description="Histidine kinase" evidence="9">
    <location>
        <begin position="552"/>
        <end position="746"/>
    </location>
</feature>
<dbReference type="PROSITE" id="PS50109">
    <property type="entry name" value="HIS_KIN"/>
    <property type="match status" value="1"/>
</dbReference>
<dbReference type="CDD" id="cd00130">
    <property type="entry name" value="PAS"/>
    <property type="match status" value="3"/>
</dbReference>
<dbReference type="InterPro" id="IPR000014">
    <property type="entry name" value="PAS"/>
</dbReference>
<keyword evidence="5" id="KW-0547">Nucleotide-binding</keyword>
<dbReference type="SUPFAM" id="SSF55781">
    <property type="entry name" value="GAF domain-like"/>
    <property type="match status" value="1"/>
</dbReference>
<dbReference type="Pfam" id="PF08447">
    <property type="entry name" value="PAS_3"/>
    <property type="match status" value="1"/>
</dbReference>
<dbReference type="InterPro" id="IPR000700">
    <property type="entry name" value="PAS-assoc_C"/>
</dbReference>
<accession>A0A2N0VLT6</accession>
<dbReference type="Pfam" id="PF08448">
    <property type="entry name" value="PAS_4"/>
    <property type="match status" value="1"/>
</dbReference>
<gene>
    <name evidence="12" type="ORF">CWD77_06860</name>
</gene>
<evidence type="ECO:0000256" key="7">
    <source>
        <dbReference type="ARBA" id="ARBA00022840"/>
    </source>
</evidence>
<dbReference type="PANTHER" id="PTHR41523:SF8">
    <property type="entry name" value="ETHYLENE RESPONSE SENSOR PROTEIN"/>
    <property type="match status" value="1"/>
</dbReference>
<dbReference type="InterPro" id="IPR005467">
    <property type="entry name" value="His_kinase_dom"/>
</dbReference>
<name>A0A2N0VLT6_9BACT</name>
<dbReference type="SMART" id="SM00387">
    <property type="entry name" value="HATPase_c"/>
    <property type="match status" value="1"/>
</dbReference>
<dbReference type="SMART" id="SM00086">
    <property type="entry name" value="PAC"/>
    <property type="match status" value="1"/>
</dbReference>
<evidence type="ECO:0000259" key="11">
    <source>
        <dbReference type="PROSITE" id="PS50113"/>
    </source>
</evidence>
<dbReference type="EMBL" id="PISP01000001">
    <property type="protein sequence ID" value="PKD45167.1"/>
    <property type="molecule type" value="Genomic_DNA"/>
</dbReference>
<keyword evidence="6" id="KW-0418">Kinase</keyword>
<dbReference type="Pfam" id="PF13426">
    <property type="entry name" value="PAS_9"/>
    <property type="match status" value="1"/>
</dbReference>
<organism evidence="12 13">
    <name type="scientific">Rhodohalobacter barkolensis</name>
    <dbReference type="NCBI Taxonomy" id="2053187"/>
    <lineage>
        <taxon>Bacteria</taxon>
        <taxon>Pseudomonadati</taxon>
        <taxon>Balneolota</taxon>
        <taxon>Balneolia</taxon>
        <taxon>Balneolales</taxon>
        <taxon>Balneolaceae</taxon>
        <taxon>Rhodohalobacter</taxon>
    </lineage>
</organism>
<dbReference type="EC" id="2.7.13.3" evidence="2"/>
<reference evidence="12 13" key="1">
    <citation type="submission" date="2017-11" db="EMBL/GenBank/DDBJ databases">
        <title>Rhodohalobacter 15182 sp. nov., isolated from a salt lake.</title>
        <authorList>
            <person name="Han S."/>
        </authorList>
    </citation>
    <scope>NUCLEOTIDE SEQUENCE [LARGE SCALE GENOMIC DNA]</scope>
    <source>
        <strain evidence="12 13">15182</strain>
    </source>
</reference>
<dbReference type="PANTHER" id="PTHR41523">
    <property type="entry name" value="TWO-COMPONENT SYSTEM SENSOR PROTEIN"/>
    <property type="match status" value="1"/>
</dbReference>
<feature type="domain" description="PAS" evidence="10">
    <location>
        <begin position="293"/>
        <end position="365"/>
    </location>
</feature>
<evidence type="ECO:0000259" key="10">
    <source>
        <dbReference type="PROSITE" id="PS50112"/>
    </source>
</evidence>
<feature type="domain" description="PAS" evidence="10">
    <location>
        <begin position="422"/>
        <end position="492"/>
    </location>
</feature>
<dbReference type="PROSITE" id="PS50113">
    <property type="entry name" value="PAC"/>
    <property type="match status" value="1"/>
</dbReference>
<evidence type="ECO:0000256" key="8">
    <source>
        <dbReference type="ARBA" id="ARBA00023026"/>
    </source>
</evidence>